<proteinExistence type="predicted"/>
<dbReference type="EMBL" id="JBHFNT010000223">
    <property type="protein sequence ID" value="MFB2837772.1"/>
    <property type="molecule type" value="Genomic_DNA"/>
</dbReference>
<feature type="region of interest" description="Disordered" evidence="1">
    <location>
        <begin position="1"/>
        <end position="112"/>
    </location>
</feature>
<evidence type="ECO:0000313" key="2">
    <source>
        <dbReference type="EMBL" id="MFB2837772.1"/>
    </source>
</evidence>
<evidence type="ECO:0000313" key="3">
    <source>
        <dbReference type="Proteomes" id="UP001576780"/>
    </source>
</evidence>
<feature type="compositionally biased region" description="Polar residues" evidence="1">
    <location>
        <begin position="81"/>
        <end position="97"/>
    </location>
</feature>
<reference evidence="2 3" key="1">
    <citation type="submission" date="2024-09" db="EMBL/GenBank/DDBJ databases">
        <title>Floridaenema gen nov. (Aerosakkonemataceae, Aerosakkonematales ord. nov., Cyanobacteria) from benthic tropical and subtropical fresh waters, with the description of four new species.</title>
        <authorList>
            <person name="Moretto J.A."/>
            <person name="Berthold D.E."/>
            <person name="Lefler F.W."/>
            <person name="Huang I.-S."/>
            <person name="Laughinghouse H. IV."/>
        </authorList>
    </citation>
    <scope>NUCLEOTIDE SEQUENCE [LARGE SCALE GENOMIC DNA]</scope>
    <source>
        <strain evidence="2 3">BLCC-F167</strain>
    </source>
</reference>
<feature type="compositionally biased region" description="Basic and acidic residues" evidence="1">
    <location>
        <begin position="67"/>
        <end position="78"/>
    </location>
</feature>
<gene>
    <name evidence="2" type="ORF">ACE1CA_24995</name>
</gene>
<dbReference type="RefSeq" id="WP_413280111.1">
    <property type="nucleotide sequence ID" value="NZ_JBHFNT010000223.1"/>
</dbReference>
<organism evidence="2 3">
    <name type="scientific">Floridaenema evergladense BLCC-F167</name>
    <dbReference type="NCBI Taxonomy" id="3153639"/>
    <lineage>
        <taxon>Bacteria</taxon>
        <taxon>Bacillati</taxon>
        <taxon>Cyanobacteriota</taxon>
        <taxon>Cyanophyceae</taxon>
        <taxon>Oscillatoriophycideae</taxon>
        <taxon>Aerosakkonematales</taxon>
        <taxon>Aerosakkonemataceae</taxon>
        <taxon>Floridanema</taxon>
        <taxon>Floridanema evergladense</taxon>
    </lineage>
</organism>
<dbReference type="Proteomes" id="UP001576780">
    <property type="component" value="Unassembled WGS sequence"/>
</dbReference>
<protein>
    <submittedName>
        <fullName evidence="2">Uncharacterized protein</fullName>
    </submittedName>
</protein>
<evidence type="ECO:0000256" key="1">
    <source>
        <dbReference type="SAM" id="MobiDB-lite"/>
    </source>
</evidence>
<comment type="caution">
    <text evidence="2">The sequence shown here is derived from an EMBL/GenBank/DDBJ whole genome shotgun (WGS) entry which is preliminary data.</text>
</comment>
<accession>A0ABV4WRR0</accession>
<sequence length="197" mass="22547">MPNPKKKLPTGPIRIDTPIGQGSSADLLQPKLEKEVDETKQETRKQDSNKLEFSKQETGKQEVSLEENIKIDSSKPDDSFIVSQIEESTLPESSQEEINLPEIRKQESSLPESINEEQEYKKVAMRLSAEAVETLKQLRVTTGVPYEILVDVMIRNWDNLPGRTQTSYLQQAKEARMKRLLAGQEKTMKTIRDKYSR</sequence>
<feature type="compositionally biased region" description="Basic and acidic residues" evidence="1">
    <location>
        <begin position="31"/>
        <end position="60"/>
    </location>
</feature>
<keyword evidence="3" id="KW-1185">Reference proteome</keyword>
<name>A0ABV4WRR0_9CYAN</name>